<dbReference type="GO" id="GO:0004527">
    <property type="term" value="F:exonuclease activity"/>
    <property type="evidence" value="ECO:0007669"/>
    <property type="project" value="UniProtKB-KW"/>
</dbReference>
<dbReference type="PANTHER" id="PTHR30337:SF7">
    <property type="entry name" value="PHOSPHOESTERASE"/>
    <property type="match status" value="1"/>
</dbReference>
<accession>A0ABW0TTQ8</accession>
<name>A0ABW0TTQ8_9BACL</name>
<keyword evidence="3" id="KW-0269">Exonuclease</keyword>
<reference evidence="4" key="1">
    <citation type="journal article" date="2019" name="Int. J. Syst. Evol. Microbiol.">
        <title>The Global Catalogue of Microorganisms (GCM) 10K type strain sequencing project: providing services to taxonomists for standard genome sequencing and annotation.</title>
        <authorList>
            <consortium name="The Broad Institute Genomics Platform"/>
            <consortium name="The Broad Institute Genome Sequencing Center for Infectious Disease"/>
            <person name="Wu L."/>
            <person name="Ma J."/>
        </authorList>
    </citation>
    <scope>NUCLEOTIDE SEQUENCE [LARGE SCALE GENOMIC DNA]</scope>
    <source>
        <strain evidence="4">CGMCC 4.1434</strain>
    </source>
</reference>
<dbReference type="EMBL" id="JBHSNO010000016">
    <property type="protein sequence ID" value="MFC5591748.1"/>
    <property type="molecule type" value="Genomic_DNA"/>
</dbReference>
<evidence type="ECO:0000313" key="3">
    <source>
        <dbReference type="EMBL" id="MFC5591748.1"/>
    </source>
</evidence>
<dbReference type="InterPro" id="IPR004843">
    <property type="entry name" value="Calcineurin-like_PHP"/>
</dbReference>
<feature type="domain" description="Calcineurin-like phosphoesterase" evidence="2">
    <location>
        <begin position="4"/>
        <end position="200"/>
    </location>
</feature>
<dbReference type="SUPFAM" id="SSF56300">
    <property type="entry name" value="Metallo-dependent phosphatases"/>
    <property type="match status" value="1"/>
</dbReference>
<dbReference type="PANTHER" id="PTHR30337">
    <property type="entry name" value="COMPONENT OF ATP-DEPENDENT DSDNA EXONUCLEASE"/>
    <property type="match status" value="1"/>
</dbReference>
<keyword evidence="1" id="KW-0378">Hydrolase</keyword>
<dbReference type="RefSeq" id="WP_381439933.1">
    <property type="nucleotide sequence ID" value="NZ_JBHSNO010000016.1"/>
</dbReference>
<evidence type="ECO:0000259" key="2">
    <source>
        <dbReference type="Pfam" id="PF00149"/>
    </source>
</evidence>
<dbReference type="Proteomes" id="UP001596109">
    <property type="component" value="Unassembled WGS sequence"/>
</dbReference>
<sequence length="406" mass="46005">MSTIKFIHTADLHLDSPFKGMSGLPVEQLNRLRESTFEAFANLIDYALEMKPDFVLIVGDIYDGENRSLRAQMKFKEGMDRLNSVGIPVFISHGNHDHLSGTWTRFELPANVHVFTEEVETVQLQVGEQSVSIYGFSYKERHIREKMIDRYPPAHNRDAYHIGMLHGSLAGDDTHAVYAPFTKSELLAKQYDYWALGHIHLRQHVHDEPPIVYPGNIQGRHRNEQGEKGFYDVELSKTGATFQFIPTSTILFDKVDVSCKGISHANEWLVACMEALETFRTRNGAGIVELKMVDVDQEAAELFSQSPEEEWLDVLRDASSDSEPFIWIQRILFSERTAPSTLAGALPRSVLGLMDSWTTDDWKDVVKDVYQHTRGVKYLDVLTDEDLTDIQAGAAALLATEMVKTE</sequence>
<dbReference type="CDD" id="cd00840">
    <property type="entry name" value="MPP_Mre11_N"/>
    <property type="match status" value="1"/>
</dbReference>
<organism evidence="3 4">
    <name type="scientific">Sporosarcina soli</name>
    <dbReference type="NCBI Taxonomy" id="334736"/>
    <lineage>
        <taxon>Bacteria</taxon>
        <taxon>Bacillati</taxon>
        <taxon>Bacillota</taxon>
        <taxon>Bacilli</taxon>
        <taxon>Bacillales</taxon>
        <taxon>Caryophanaceae</taxon>
        <taxon>Sporosarcina</taxon>
    </lineage>
</organism>
<gene>
    <name evidence="3" type="ORF">ACFPRA_22945</name>
</gene>
<protein>
    <submittedName>
        <fullName evidence="3">Exonuclease SbcCD subunit D</fullName>
    </submittedName>
</protein>
<dbReference type="InterPro" id="IPR050535">
    <property type="entry name" value="DNA_Repair-Maintenance_Comp"/>
</dbReference>
<dbReference type="InterPro" id="IPR041796">
    <property type="entry name" value="Mre11_N"/>
</dbReference>
<dbReference type="Gene3D" id="3.60.21.10">
    <property type="match status" value="1"/>
</dbReference>
<keyword evidence="4" id="KW-1185">Reference proteome</keyword>
<proteinExistence type="predicted"/>
<dbReference type="Pfam" id="PF00149">
    <property type="entry name" value="Metallophos"/>
    <property type="match status" value="1"/>
</dbReference>
<dbReference type="PIRSF" id="PIRSF033091">
    <property type="entry name" value="Pesterase_YhaO"/>
    <property type="match status" value="1"/>
</dbReference>
<dbReference type="InterPro" id="IPR014576">
    <property type="entry name" value="Pesterase_YhaO"/>
</dbReference>
<dbReference type="InterPro" id="IPR029052">
    <property type="entry name" value="Metallo-depent_PP-like"/>
</dbReference>
<keyword evidence="3" id="KW-0540">Nuclease</keyword>
<evidence type="ECO:0000313" key="4">
    <source>
        <dbReference type="Proteomes" id="UP001596109"/>
    </source>
</evidence>
<comment type="caution">
    <text evidence="3">The sequence shown here is derived from an EMBL/GenBank/DDBJ whole genome shotgun (WGS) entry which is preliminary data.</text>
</comment>
<evidence type="ECO:0000256" key="1">
    <source>
        <dbReference type="ARBA" id="ARBA00022801"/>
    </source>
</evidence>